<dbReference type="RefSeq" id="WP_153383395.1">
    <property type="nucleotide sequence ID" value="NZ_VDFL01000005.1"/>
</dbReference>
<accession>A0A5P0ZIA7</accession>
<reference evidence="1 2" key="1">
    <citation type="journal article" date="2019" name="Syst. Appl. Microbiol.">
        <title>Polyphasic characterization of two novel Lactobacillus spp. isolated from blown salami packages: Description of Lactobacillus halodurans sp. nov. and Lactobacillus salsicarnum sp. nov.</title>
        <authorList>
            <person name="Schuster J.A."/>
            <person name="Klingl A."/>
            <person name="Vogel R.F."/>
            <person name="Ehrmann M.A."/>
        </authorList>
    </citation>
    <scope>NUCLEOTIDE SEQUENCE [LARGE SCALE GENOMIC DNA]</scope>
    <source>
        <strain evidence="1 2">TMW 1.2118</strain>
    </source>
</reference>
<dbReference type="EMBL" id="VDFM01000008">
    <property type="protein sequence ID" value="MQS52813.1"/>
    <property type="molecule type" value="Genomic_DNA"/>
</dbReference>
<comment type="caution">
    <text evidence="1">The sequence shown here is derived from an EMBL/GenBank/DDBJ whole genome shotgun (WGS) entry which is preliminary data.</text>
</comment>
<protein>
    <submittedName>
        <fullName evidence="1">AbrB/MazE/SpoVT family DNA-binding domain-containing protein</fullName>
    </submittedName>
</protein>
<dbReference type="AlphaFoldDB" id="A0A5P0ZIA7"/>
<evidence type="ECO:0000313" key="2">
    <source>
        <dbReference type="Proteomes" id="UP000380386"/>
    </source>
</evidence>
<dbReference type="GO" id="GO:0003677">
    <property type="term" value="F:DNA binding"/>
    <property type="evidence" value="ECO:0007669"/>
    <property type="project" value="UniProtKB-KW"/>
</dbReference>
<sequence>MSKNLGTFKTRINGHSLIVTIPKGTGLKPNQELQLIQDNDGKLIYSPTDENPWNSMEPHDFKHDMETLDFEITNAKSIGKENI</sequence>
<proteinExistence type="predicted"/>
<keyword evidence="1" id="KW-0238">DNA-binding</keyword>
<organism evidence="1 2">
    <name type="scientific">Companilactobacillus mishanensis</name>
    <dbReference type="NCBI Taxonomy" id="2486008"/>
    <lineage>
        <taxon>Bacteria</taxon>
        <taxon>Bacillati</taxon>
        <taxon>Bacillota</taxon>
        <taxon>Bacilli</taxon>
        <taxon>Lactobacillales</taxon>
        <taxon>Lactobacillaceae</taxon>
        <taxon>Companilactobacillus</taxon>
    </lineage>
</organism>
<dbReference type="OrthoDB" id="2323139at2"/>
<dbReference type="Proteomes" id="UP000380386">
    <property type="component" value="Unassembled WGS sequence"/>
</dbReference>
<evidence type="ECO:0000313" key="1">
    <source>
        <dbReference type="EMBL" id="MQS52813.1"/>
    </source>
</evidence>
<name>A0A5P0ZIA7_9LACO</name>
<gene>
    <name evidence="1" type="ORF">FHL02_07235</name>
</gene>